<evidence type="ECO:0000259" key="11">
    <source>
        <dbReference type="Pfam" id="PF26002"/>
    </source>
</evidence>
<name>A0ABR5ZUZ9_9PROT</name>
<dbReference type="EMBL" id="PDLY01000006">
    <property type="protein sequence ID" value="MBA5728100.1"/>
    <property type="molecule type" value="Genomic_DNA"/>
</dbReference>
<dbReference type="RefSeq" id="WP_182041679.1">
    <property type="nucleotide sequence ID" value="NZ_PDLY01000006.1"/>
</dbReference>
<dbReference type="PANTHER" id="PTHR30386">
    <property type="entry name" value="MEMBRANE FUSION SUBUNIT OF EMRAB-TOLC MULTIDRUG EFFLUX PUMP"/>
    <property type="match status" value="1"/>
</dbReference>
<keyword evidence="3 9" id="KW-0813">Transport</keyword>
<dbReference type="PANTHER" id="PTHR30386:SF26">
    <property type="entry name" value="TRANSPORT PROTEIN COMB"/>
    <property type="match status" value="1"/>
</dbReference>
<evidence type="ECO:0000256" key="3">
    <source>
        <dbReference type="ARBA" id="ARBA00022448"/>
    </source>
</evidence>
<sequence>MRERKEPSTGPAKPARQETPQQGEQVLEDGDNLKGPRKADDPFAPNDMPVALLEFHSPTLGMVNLPMTASARYITWLIGSLVLASVLAMALFPLNKVVTVTGRIISTAPIVVVQPVAPGKVKSINVSVGQYVRKGQVLVRLDPTLSDVDMENLSAQMESQQAEVARLKAQAADVDYHADMNVPASIQEEQLFLQMKADYQAHIQDFDRRIAGMQNDLQAARGSAAMYASKLRVTQAVLDMREREQKEEVGSRLSTLGAQDALMDTERALISAQQTAGGTQNRLDALRALRESYVQSWKTKVYGMLVTGQRRLDQLRSEYRKGRVQQKEIDLRAPADGVVLTVAPISVGAMVAPTLRVVTLEPTASGLEVEAIMSPQDSAYVRQGHHAIIKFSSFPYAQYGGAEGTVHLISADTFLPPEMVEGNIRAGIDPSAILKEGNSVLFYRVRLKIDKYTLHGQPSFFHPSAGMPVTADIDVGKRTILNYLFSRAVPAATEGMREPS</sequence>
<accession>A0ABR5ZUZ9</accession>
<evidence type="ECO:0000256" key="10">
    <source>
        <dbReference type="SAM" id="MobiDB-lite"/>
    </source>
</evidence>
<dbReference type="SUPFAM" id="SSF111369">
    <property type="entry name" value="HlyD-like secretion proteins"/>
    <property type="match status" value="1"/>
</dbReference>
<reference evidence="12 13" key="1">
    <citation type="submission" date="2017-10" db="EMBL/GenBank/DDBJ databases">
        <authorList>
            <person name="Jakob F."/>
        </authorList>
    </citation>
    <scope>NUCLEOTIDE SEQUENCE [LARGE SCALE GENOMIC DNA]</scope>
    <source>
        <strain evidence="12 13">TMW 2.1889</strain>
    </source>
</reference>
<dbReference type="InterPro" id="IPR050739">
    <property type="entry name" value="MFP"/>
</dbReference>
<feature type="region of interest" description="Disordered" evidence="10">
    <location>
        <begin position="1"/>
        <end position="41"/>
    </location>
</feature>
<comment type="caution">
    <text evidence="12">The sequence shown here is derived from an EMBL/GenBank/DDBJ whole genome shotgun (WGS) entry which is preliminary data.</text>
</comment>
<keyword evidence="7 9" id="KW-1133">Transmembrane helix</keyword>
<feature type="transmembrane region" description="Helical" evidence="9">
    <location>
        <begin position="73"/>
        <end position="94"/>
    </location>
</feature>
<evidence type="ECO:0000256" key="2">
    <source>
        <dbReference type="ARBA" id="ARBA00009477"/>
    </source>
</evidence>
<comment type="subcellular location">
    <subcellularLocation>
        <location evidence="1 9">Cell inner membrane</location>
        <topology evidence="1 9">Single-pass membrane protein</topology>
    </subcellularLocation>
</comment>
<evidence type="ECO:0000256" key="9">
    <source>
        <dbReference type="RuleBase" id="RU365093"/>
    </source>
</evidence>
<dbReference type="InterPro" id="IPR010129">
    <property type="entry name" value="T1SS_HlyD"/>
</dbReference>
<protein>
    <recommendedName>
        <fullName evidence="9">Membrane fusion protein (MFP) family protein</fullName>
    </recommendedName>
</protein>
<keyword evidence="13" id="KW-1185">Reference proteome</keyword>
<dbReference type="PRINTS" id="PR01490">
    <property type="entry name" value="RTXTOXIND"/>
</dbReference>
<dbReference type="Pfam" id="PF26002">
    <property type="entry name" value="Beta-barrel_AprE"/>
    <property type="match status" value="1"/>
</dbReference>
<proteinExistence type="inferred from homology"/>
<evidence type="ECO:0000256" key="5">
    <source>
        <dbReference type="ARBA" id="ARBA00022519"/>
    </source>
</evidence>
<feature type="compositionally biased region" description="Basic and acidic residues" evidence="10">
    <location>
        <begin position="31"/>
        <end position="41"/>
    </location>
</feature>
<evidence type="ECO:0000256" key="1">
    <source>
        <dbReference type="ARBA" id="ARBA00004377"/>
    </source>
</evidence>
<dbReference type="Proteomes" id="UP000765338">
    <property type="component" value="Unassembled WGS sequence"/>
</dbReference>
<evidence type="ECO:0000256" key="8">
    <source>
        <dbReference type="ARBA" id="ARBA00023136"/>
    </source>
</evidence>
<gene>
    <name evidence="12" type="ORF">CPA56_08980</name>
</gene>
<comment type="similarity">
    <text evidence="2 9">Belongs to the membrane fusion protein (MFP) (TC 8.A.1) family.</text>
</comment>
<evidence type="ECO:0000313" key="13">
    <source>
        <dbReference type="Proteomes" id="UP000765338"/>
    </source>
</evidence>
<dbReference type="Gene3D" id="2.40.50.100">
    <property type="match status" value="1"/>
</dbReference>
<evidence type="ECO:0000256" key="4">
    <source>
        <dbReference type="ARBA" id="ARBA00022475"/>
    </source>
</evidence>
<feature type="domain" description="AprE-like beta-barrel" evidence="11">
    <location>
        <begin position="367"/>
        <end position="475"/>
    </location>
</feature>
<organism evidence="12 13">
    <name type="scientific">Bombella mellum</name>
    <dbReference type="NCBI Taxonomy" id="2039288"/>
    <lineage>
        <taxon>Bacteria</taxon>
        <taxon>Pseudomonadati</taxon>
        <taxon>Pseudomonadota</taxon>
        <taxon>Alphaproteobacteria</taxon>
        <taxon>Acetobacterales</taxon>
        <taxon>Acetobacteraceae</taxon>
        <taxon>Bombella</taxon>
    </lineage>
</organism>
<keyword evidence="4 9" id="KW-1003">Cell membrane</keyword>
<keyword evidence="5 9" id="KW-0997">Cell inner membrane</keyword>
<evidence type="ECO:0000256" key="6">
    <source>
        <dbReference type="ARBA" id="ARBA00022692"/>
    </source>
</evidence>
<dbReference type="InterPro" id="IPR058982">
    <property type="entry name" value="Beta-barrel_AprE"/>
</dbReference>
<keyword evidence="6 9" id="KW-0812">Transmembrane</keyword>
<keyword evidence="8 9" id="KW-0472">Membrane</keyword>
<dbReference type="NCBIfam" id="TIGR01843">
    <property type="entry name" value="type_I_hlyD"/>
    <property type="match status" value="1"/>
</dbReference>
<evidence type="ECO:0000256" key="7">
    <source>
        <dbReference type="ARBA" id="ARBA00022989"/>
    </source>
</evidence>
<evidence type="ECO:0000313" key="12">
    <source>
        <dbReference type="EMBL" id="MBA5728100.1"/>
    </source>
</evidence>